<dbReference type="PANTHER" id="PTHR34216">
    <property type="match status" value="1"/>
</dbReference>
<evidence type="ECO:0000313" key="4">
    <source>
        <dbReference type="EMBL" id="TWJ16723.1"/>
    </source>
</evidence>
<dbReference type="Gene3D" id="3.20.20.370">
    <property type="entry name" value="Glycoside hydrolase/deacetylase"/>
    <property type="match status" value="1"/>
</dbReference>
<keyword evidence="2" id="KW-0732">Signal</keyword>
<dbReference type="EMBL" id="VLLN01000025">
    <property type="protein sequence ID" value="TWJ16723.1"/>
    <property type="molecule type" value="Genomic_DNA"/>
</dbReference>
<evidence type="ECO:0000313" key="5">
    <source>
        <dbReference type="Proteomes" id="UP000319449"/>
    </source>
</evidence>
<keyword evidence="5" id="KW-1185">Reference proteome</keyword>
<sequence length="258" mass="29135">MIPGFKVGPFILMYHAIDDHPDDPYSVTVHAFRQQVAWLSGNGLEVVSLSFLLRSIQAGNYRALRKKVVITFDDGCKDFVANALPILQEYGAPATVFLVTDMLGGRSSWNRYAPDVPLMTEDEVRYIKTQGISLGSHTATHAKLTLLDHADLQRQLRDSHDALTRLGESFYAFSYPWGQWSDQVVDAVKAAGFACALAVGELTRLTAADTYRLPRITMTRDMELTRFQSLMTRTRVEMELRRRYRILRETRLGASITS</sequence>
<evidence type="ECO:0000259" key="3">
    <source>
        <dbReference type="PROSITE" id="PS51677"/>
    </source>
</evidence>
<dbReference type="InterPro" id="IPR002509">
    <property type="entry name" value="NODB_dom"/>
</dbReference>
<accession>A0A562VFM7</accession>
<dbReference type="InterPro" id="IPR011330">
    <property type="entry name" value="Glyco_hydro/deAcase_b/a-brl"/>
</dbReference>
<organism evidence="4 5">
    <name type="scientific">Geobacter argillaceus</name>
    <dbReference type="NCBI Taxonomy" id="345631"/>
    <lineage>
        <taxon>Bacteria</taxon>
        <taxon>Pseudomonadati</taxon>
        <taxon>Thermodesulfobacteriota</taxon>
        <taxon>Desulfuromonadia</taxon>
        <taxon>Geobacterales</taxon>
        <taxon>Geobacteraceae</taxon>
        <taxon>Geobacter</taxon>
    </lineage>
</organism>
<dbReference type="GO" id="GO:0005975">
    <property type="term" value="P:carbohydrate metabolic process"/>
    <property type="evidence" value="ECO:0007669"/>
    <property type="project" value="InterPro"/>
</dbReference>
<dbReference type="InterPro" id="IPR051398">
    <property type="entry name" value="Polysacch_Deacetylase"/>
</dbReference>
<name>A0A562VFM7_9BACT</name>
<dbReference type="GO" id="GO:0005576">
    <property type="term" value="C:extracellular region"/>
    <property type="evidence" value="ECO:0007669"/>
    <property type="project" value="UniProtKB-SubCell"/>
</dbReference>
<protein>
    <submittedName>
        <fullName evidence="4">Polysaccharide deacetylase</fullName>
    </submittedName>
</protein>
<feature type="domain" description="NodB homology" evidence="3">
    <location>
        <begin position="66"/>
        <end position="258"/>
    </location>
</feature>
<dbReference type="PANTHER" id="PTHR34216:SF3">
    <property type="entry name" value="POLY-BETA-1,6-N-ACETYL-D-GLUCOSAMINE N-DEACETYLASE"/>
    <property type="match status" value="1"/>
</dbReference>
<comment type="caution">
    <text evidence="4">The sequence shown here is derived from an EMBL/GenBank/DDBJ whole genome shotgun (WGS) entry which is preliminary data.</text>
</comment>
<dbReference type="SUPFAM" id="SSF88713">
    <property type="entry name" value="Glycoside hydrolase/deacetylase"/>
    <property type="match status" value="1"/>
</dbReference>
<dbReference type="CDD" id="cd10918">
    <property type="entry name" value="CE4_NodB_like_5s_6s"/>
    <property type="match status" value="1"/>
</dbReference>
<evidence type="ECO:0000256" key="2">
    <source>
        <dbReference type="ARBA" id="ARBA00022729"/>
    </source>
</evidence>
<comment type="subcellular location">
    <subcellularLocation>
        <location evidence="1">Secreted</location>
    </subcellularLocation>
</comment>
<evidence type="ECO:0000256" key="1">
    <source>
        <dbReference type="ARBA" id="ARBA00004613"/>
    </source>
</evidence>
<dbReference type="AlphaFoldDB" id="A0A562VFM7"/>
<proteinExistence type="predicted"/>
<dbReference type="PROSITE" id="PS51677">
    <property type="entry name" value="NODB"/>
    <property type="match status" value="1"/>
</dbReference>
<dbReference type="Proteomes" id="UP000319449">
    <property type="component" value="Unassembled WGS sequence"/>
</dbReference>
<gene>
    <name evidence="4" type="ORF">JN12_03295</name>
</gene>
<dbReference type="GO" id="GO:0016810">
    <property type="term" value="F:hydrolase activity, acting on carbon-nitrogen (but not peptide) bonds"/>
    <property type="evidence" value="ECO:0007669"/>
    <property type="project" value="InterPro"/>
</dbReference>
<reference evidence="4 5" key="1">
    <citation type="submission" date="2019-07" db="EMBL/GenBank/DDBJ databases">
        <title>Genomic Encyclopedia of Archaeal and Bacterial Type Strains, Phase II (KMG-II): from individual species to whole genera.</title>
        <authorList>
            <person name="Goeker M."/>
        </authorList>
    </citation>
    <scope>NUCLEOTIDE SEQUENCE [LARGE SCALE GENOMIC DNA]</scope>
    <source>
        <strain evidence="4 5">ATCC BAA-1139</strain>
    </source>
</reference>
<dbReference type="Pfam" id="PF01522">
    <property type="entry name" value="Polysacc_deac_1"/>
    <property type="match status" value="1"/>
</dbReference>